<keyword evidence="2" id="KW-0560">Oxidoreductase</keyword>
<reference evidence="4 5" key="1">
    <citation type="submission" date="2019-06" db="EMBL/GenBank/DDBJ databases">
        <authorList>
            <person name="Broberg M."/>
        </authorList>
    </citation>
    <scope>NUCLEOTIDE SEQUENCE [LARGE SCALE GENOMIC DNA]</scope>
</reference>
<dbReference type="InterPro" id="IPR014710">
    <property type="entry name" value="RmlC-like_jellyroll"/>
</dbReference>
<sequence>MPSVAQLTQPAVDIKTKTLFETVKSKDELESEIQVKEMVPLWNTGKQITGKAPRSPQIPTVWSYADTKSLLVSAAELVDPRLAERRAVLFINPGRNEAPFTLDTLLAAHQLILPGEKAVCHRHTPFAVRFLIEGEQGYTAISGKKMYMEPGDLIITPVWNWHDHGNEGTKNVIWMDGLNIPLFAPNPVDFTEHYGEEFGKDTQESAVFPDEEVRDMKFSWVDMKARLLAEGEDYASLEYKLPSGASVSKTIGAYMERINPGSASTRRKETTNHIFQVHQGYGTTTVTSPDGSKTRVLEWGPGDNFAIPSWTEFVNCAKGDEPAYLFYYTDRPMLESLGLWRSG</sequence>
<dbReference type="Proteomes" id="UP000766486">
    <property type="component" value="Unassembled WGS sequence"/>
</dbReference>
<dbReference type="Gene3D" id="2.60.120.10">
    <property type="entry name" value="Jelly Rolls"/>
    <property type="match status" value="1"/>
</dbReference>
<dbReference type="PANTHER" id="PTHR41517:SF1">
    <property type="entry name" value="CUPIN"/>
    <property type="match status" value="1"/>
</dbReference>
<evidence type="ECO:0000259" key="3">
    <source>
        <dbReference type="Pfam" id="PF07883"/>
    </source>
</evidence>
<dbReference type="PANTHER" id="PTHR41517">
    <property type="entry name" value="1,2-DIOXYGENASE PROTEIN-RELATED"/>
    <property type="match status" value="1"/>
</dbReference>
<dbReference type="SUPFAM" id="SSF51182">
    <property type="entry name" value="RmlC-like cupins"/>
    <property type="match status" value="1"/>
</dbReference>
<organism evidence="4 5">
    <name type="scientific">Bionectria ochroleuca</name>
    <name type="common">Gliocladium roseum</name>
    <dbReference type="NCBI Taxonomy" id="29856"/>
    <lineage>
        <taxon>Eukaryota</taxon>
        <taxon>Fungi</taxon>
        <taxon>Dikarya</taxon>
        <taxon>Ascomycota</taxon>
        <taxon>Pezizomycotina</taxon>
        <taxon>Sordariomycetes</taxon>
        <taxon>Hypocreomycetidae</taxon>
        <taxon>Hypocreales</taxon>
        <taxon>Bionectriaceae</taxon>
        <taxon>Clonostachys</taxon>
    </lineage>
</organism>
<keyword evidence="5" id="KW-1185">Reference proteome</keyword>
<dbReference type="Pfam" id="PF07883">
    <property type="entry name" value="Cupin_2"/>
    <property type="match status" value="1"/>
</dbReference>
<dbReference type="CDD" id="cd02216">
    <property type="entry name" value="cupin_GDO-like_N"/>
    <property type="match status" value="1"/>
</dbReference>
<accession>A0ABY6TW92</accession>
<keyword evidence="1" id="KW-0223">Dioxygenase</keyword>
<evidence type="ECO:0000313" key="5">
    <source>
        <dbReference type="Proteomes" id="UP000766486"/>
    </source>
</evidence>
<proteinExistence type="predicted"/>
<comment type="caution">
    <text evidence="4">The sequence shown here is derived from an EMBL/GenBank/DDBJ whole genome shotgun (WGS) entry which is preliminary data.</text>
</comment>
<protein>
    <recommendedName>
        <fullName evidence="3">Cupin type-2 domain-containing protein</fullName>
    </recommendedName>
</protein>
<dbReference type="InterPro" id="IPR013096">
    <property type="entry name" value="Cupin_2"/>
</dbReference>
<evidence type="ECO:0000256" key="2">
    <source>
        <dbReference type="ARBA" id="ARBA00023002"/>
    </source>
</evidence>
<dbReference type="InterPro" id="IPR011051">
    <property type="entry name" value="RmlC_Cupin_sf"/>
</dbReference>
<dbReference type="InterPro" id="IPR047183">
    <property type="entry name" value="GDO-like"/>
</dbReference>
<evidence type="ECO:0000256" key="1">
    <source>
        <dbReference type="ARBA" id="ARBA00022964"/>
    </source>
</evidence>
<gene>
    <name evidence="4" type="ORF">CLO192961_LOCUS98191</name>
</gene>
<name>A0ABY6TW92_BIOOC</name>
<dbReference type="EMBL" id="CABFNS010000698">
    <property type="protein sequence ID" value="VUC22933.1"/>
    <property type="molecule type" value="Genomic_DNA"/>
</dbReference>
<evidence type="ECO:0000313" key="4">
    <source>
        <dbReference type="EMBL" id="VUC22933.1"/>
    </source>
</evidence>
<feature type="domain" description="Cupin type-2" evidence="3">
    <location>
        <begin position="110"/>
        <end position="176"/>
    </location>
</feature>